<keyword evidence="11" id="KW-1185">Reference proteome</keyword>
<evidence type="ECO:0000256" key="8">
    <source>
        <dbReference type="ARBA" id="ARBA00047288"/>
    </source>
</evidence>
<feature type="binding site" evidence="9">
    <location>
        <begin position="207"/>
        <end position="208"/>
    </location>
    <ligand>
        <name>sn-glycerol 1-phosphate</name>
        <dbReference type="ChEBI" id="CHEBI:57685"/>
    </ligand>
</feature>
<keyword evidence="7 9" id="KW-1208">Phospholipid metabolism</keyword>
<keyword evidence="1 9" id="KW-0444">Lipid biosynthesis</keyword>
<evidence type="ECO:0000256" key="5">
    <source>
        <dbReference type="ARBA" id="ARBA00023098"/>
    </source>
</evidence>
<reference evidence="10 11" key="1">
    <citation type="submission" date="2021-12" db="EMBL/GenBank/DDBJ databases">
        <title>Genome sequencing of bacteria with rrn-lacking chromosome and rrn-plasmid.</title>
        <authorList>
            <person name="Anda M."/>
            <person name="Iwasaki W."/>
        </authorList>
    </citation>
    <scope>NUCLEOTIDE SEQUENCE [LARGE SCALE GENOMIC DNA]</scope>
    <source>
        <strain evidence="10 11">DSM 100852</strain>
    </source>
</reference>
<dbReference type="InterPro" id="IPR008205">
    <property type="entry name" value="GGGP_HepGP_synthase"/>
</dbReference>
<evidence type="ECO:0000256" key="2">
    <source>
        <dbReference type="ARBA" id="ARBA00022679"/>
    </source>
</evidence>
<evidence type="ECO:0000256" key="1">
    <source>
        <dbReference type="ARBA" id="ARBA00022516"/>
    </source>
</evidence>
<evidence type="ECO:0000313" key="10">
    <source>
        <dbReference type="EMBL" id="BDD11281.1"/>
    </source>
</evidence>
<dbReference type="CDD" id="cd02812">
    <property type="entry name" value="PcrB_like"/>
    <property type="match status" value="1"/>
</dbReference>
<evidence type="ECO:0000256" key="4">
    <source>
        <dbReference type="ARBA" id="ARBA00022842"/>
    </source>
</evidence>
<dbReference type="GO" id="GO:0047294">
    <property type="term" value="F:phosphoglycerol geranylgeranyltransferase activity"/>
    <property type="evidence" value="ECO:0007669"/>
    <property type="project" value="UniProtKB-UniRule"/>
</dbReference>
<comment type="caution">
    <text evidence="9">Lacks conserved residue(s) required for the propagation of feature annotation.</text>
</comment>
<feature type="binding site" evidence="9">
    <location>
        <position position="26"/>
    </location>
    <ligand>
        <name>Mg(2+)</name>
        <dbReference type="ChEBI" id="CHEBI:18420"/>
    </ligand>
</feature>
<dbReference type="GO" id="GO:0000287">
    <property type="term" value="F:magnesium ion binding"/>
    <property type="evidence" value="ECO:0007669"/>
    <property type="project" value="UniProtKB-UniRule"/>
</dbReference>
<dbReference type="SUPFAM" id="SSF51395">
    <property type="entry name" value="FMN-linked oxidoreductases"/>
    <property type="match status" value="1"/>
</dbReference>
<dbReference type="GO" id="GO:0005737">
    <property type="term" value="C:cytoplasm"/>
    <property type="evidence" value="ECO:0007669"/>
    <property type="project" value="InterPro"/>
</dbReference>
<dbReference type="NCBIfam" id="TIGR01768">
    <property type="entry name" value="GGGP-family"/>
    <property type="match status" value="1"/>
</dbReference>
<organism evidence="10 11">
    <name type="scientific">Fulvitalea axinellae</name>
    <dbReference type="NCBI Taxonomy" id="1182444"/>
    <lineage>
        <taxon>Bacteria</taxon>
        <taxon>Pseudomonadati</taxon>
        <taxon>Bacteroidota</taxon>
        <taxon>Cytophagia</taxon>
        <taxon>Cytophagales</taxon>
        <taxon>Persicobacteraceae</taxon>
        <taxon>Fulvitalea</taxon>
    </lineage>
</organism>
<dbReference type="InterPro" id="IPR010946">
    <property type="entry name" value="GGGP_synth"/>
</dbReference>
<keyword evidence="2 9" id="KW-0808">Transferase</keyword>
<dbReference type="AlphaFoldDB" id="A0AAU9CQ52"/>
<evidence type="ECO:0000256" key="3">
    <source>
        <dbReference type="ARBA" id="ARBA00022723"/>
    </source>
</evidence>
<dbReference type="EC" id="2.5.1.41" evidence="9"/>
<keyword evidence="6 9" id="KW-0594">Phospholipid biosynthesis</keyword>
<comment type="cofactor">
    <cofactor evidence="9">
        <name>Mg(2+)</name>
        <dbReference type="ChEBI" id="CHEBI:18420"/>
    </cofactor>
</comment>
<gene>
    <name evidence="10" type="primary">pcrB</name>
    <name evidence="10" type="ORF">FUAX_37130</name>
</gene>
<comment type="similarity">
    <text evidence="9">Belongs to the GGGP/HepGP synthase family. Group II subfamily.</text>
</comment>
<dbReference type="EMBL" id="AP025314">
    <property type="protein sequence ID" value="BDD11281.1"/>
    <property type="molecule type" value="Genomic_DNA"/>
</dbReference>
<keyword evidence="4 9" id="KW-0460">Magnesium</keyword>
<protein>
    <recommendedName>
        <fullName evidence="9">Geranylgeranylglyceryl phosphate synthase</fullName>
        <shortName evidence="9">GGGP synthase</shortName>
        <shortName evidence="9">GGGPS</shortName>
        <ecNumber evidence="9">2.5.1.41</ecNumber>
    </recommendedName>
    <alternativeName>
        <fullName evidence="9">(S)-3-O-geranylgeranylglyceryl phosphate synthase</fullName>
    </alternativeName>
    <alternativeName>
        <fullName evidence="9">Phosphoglycerol geranylgeranyltransferase</fullName>
    </alternativeName>
</protein>
<dbReference type="GO" id="GO:0046474">
    <property type="term" value="P:glycerophospholipid biosynthetic process"/>
    <property type="evidence" value="ECO:0007669"/>
    <property type="project" value="UniProtKB-UniRule"/>
</dbReference>
<feature type="binding site" evidence="9">
    <location>
        <begin position="229"/>
        <end position="230"/>
    </location>
    <ligand>
        <name>sn-glycerol 1-phosphate</name>
        <dbReference type="ChEBI" id="CHEBI:57685"/>
    </ligand>
</feature>
<evidence type="ECO:0000256" key="9">
    <source>
        <dbReference type="HAMAP-Rule" id="MF_00112"/>
    </source>
</evidence>
<dbReference type="Gene3D" id="3.20.20.390">
    <property type="entry name" value="FMN-linked oxidoreductases"/>
    <property type="match status" value="1"/>
</dbReference>
<keyword evidence="5 9" id="KW-0443">Lipid metabolism</keyword>
<accession>A0AAU9CQ52</accession>
<dbReference type="KEGG" id="fax:FUAX_37130"/>
<dbReference type="HAMAP" id="MF_00112">
    <property type="entry name" value="GGGP_HepGP_synthase"/>
    <property type="match status" value="1"/>
</dbReference>
<feature type="binding site" evidence="9">
    <location>
        <begin position="176"/>
        <end position="182"/>
    </location>
    <ligand>
        <name>sn-glycerol 1-phosphate</name>
        <dbReference type="ChEBI" id="CHEBI:57685"/>
    </ligand>
</feature>
<dbReference type="InterPro" id="IPR038597">
    <property type="entry name" value="GGGP/HepGP_synthase_sf"/>
</dbReference>
<comment type="catalytic activity">
    <reaction evidence="8 9">
        <text>sn-glycerol 1-phosphate + (2E,6E,10E)-geranylgeranyl diphosphate = sn-3-O-(geranylgeranyl)glycerol 1-phosphate + diphosphate</text>
        <dbReference type="Rhea" id="RHEA:23404"/>
        <dbReference type="ChEBI" id="CHEBI:33019"/>
        <dbReference type="ChEBI" id="CHEBI:57677"/>
        <dbReference type="ChEBI" id="CHEBI:57685"/>
        <dbReference type="ChEBI" id="CHEBI:58756"/>
        <dbReference type="EC" id="2.5.1.41"/>
    </reaction>
</comment>
<evidence type="ECO:0000313" key="11">
    <source>
        <dbReference type="Proteomes" id="UP001348817"/>
    </source>
</evidence>
<evidence type="ECO:0000256" key="6">
    <source>
        <dbReference type="ARBA" id="ARBA00023209"/>
    </source>
</evidence>
<dbReference type="PANTHER" id="PTHR40029">
    <property type="match status" value="1"/>
</dbReference>
<dbReference type="Pfam" id="PF01884">
    <property type="entry name" value="PcrB"/>
    <property type="match status" value="1"/>
</dbReference>
<proteinExistence type="inferred from homology"/>
<name>A0AAU9CQ52_9BACT</name>
<evidence type="ECO:0000256" key="7">
    <source>
        <dbReference type="ARBA" id="ARBA00023264"/>
    </source>
</evidence>
<keyword evidence="3 9" id="KW-0479">Metal-binding</keyword>
<dbReference type="PANTHER" id="PTHR40029:SF2">
    <property type="entry name" value="HEPTAPRENYLGLYCERYL PHOSPHATE SYNTHASE"/>
    <property type="match status" value="1"/>
</dbReference>
<dbReference type="GO" id="GO:0120536">
    <property type="term" value="F:heptaprenylglyceryl phosphate synthase activity"/>
    <property type="evidence" value="ECO:0007669"/>
    <property type="project" value="UniProtKB-ARBA"/>
</dbReference>
<dbReference type="Proteomes" id="UP001348817">
    <property type="component" value="Chromosome"/>
</dbReference>
<dbReference type="NCBIfam" id="TIGR01769">
    <property type="entry name" value="GGGP"/>
    <property type="match status" value="1"/>
</dbReference>
<comment type="function">
    <text evidence="9">Prenyltransferase that catalyzes the transfer of the geranylgeranyl moiety of geranylgeranyl diphosphate (GGPP) to the C3 hydroxyl of sn-glycerol-1-phosphate (G1P).</text>
</comment>
<sequence>MNSKSKFEEWKARISEGKKSFAVLIDPDKIGNEQEAITIAKHCDANSVDWIFVGGSLLTRNNTKKVVESIKATTDIPVVLFPGDATQVCPSADILLFLSLVSGRNPEYLIGQHIKAAPIIKETELEVWPTAYILVESGKKTSVSYISNTEPIPSDKPEIASCTALASEMLGMKCVYLEAGSGAEHPVPEEMIRRVRKDMTLPLIVGGGIRSAEKAQQALIAGADMIVIGNAIEKNPGLMTEVSECILKMNRLDVHQ</sequence>
<dbReference type="NCBIfam" id="NF003198">
    <property type="entry name" value="PRK04169.1-2"/>
    <property type="match status" value="1"/>
</dbReference>
<dbReference type="InterPro" id="IPR039074">
    <property type="entry name" value="GGGP/HepGP_synthase_I"/>
</dbReference>
<feature type="binding site" evidence="9">
    <location>
        <position position="56"/>
    </location>
    <ligand>
        <name>Mg(2+)</name>
        <dbReference type="ChEBI" id="CHEBI:18420"/>
    </ligand>
</feature>